<sequence length="139" mass="15164">GEVAGKDYQCLPGGPADNPYLDTGGDIFVFPKQSDPEVEAAQLRMASMMVNPRVQALFNLAKGSLPIRDDVDLSLADSCMKKGLEILSNPENVIPSMSQFLSEDTSGQLDDLWSEFSFNKDMSIADAQERFATILENAN</sequence>
<organism evidence="1">
    <name type="scientific">hydrothermal vent metagenome</name>
    <dbReference type="NCBI Taxonomy" id="652676"/>
    <lineage>
        <taxon>unclassified sequences</taxon>
        <taxon>metagenomes</taxon>
        <taxon>ecological metagenomes</taxon>
    </lineage>
</organism>
<accession>A0A3B0UGY0</accession>
<dbReference type="AlphaFoldDB" id="A0A3B0UGY0"/>
<name>A0A3B0UGY0_9ZZZZ</name>
<feature type="non-terminal residue" evidence="1">
    <location>
        <position position="1"/>
    </location>
</feature>
<dbReference type="Gene3D" id="3.40.190.10">
    <property type="entry name" value="Periplasmic binding protein-like II"/>
    <property type="match status" value="2"/>
</dbReference>
<dbReference type="SUPFAM" id="SSF53850">
    <property type="entry name" value="Periplasmic binding protein-like II"/>
    <property type="match status" value="1"/>
</dbReference>
<proteinExistence type="predicted"/>
<gene>
    <name evidence="1" type="ORF">MNBD_ALPHA12-290</name>
</gene>
<protein>
    <submittedName>
        <fullName evidence="1">ABC transporter, substrate-binding protein (Cluster 1, maltose/g3p/polyamine/iron)</fullName>
    </submittedName>
</protein>
<reference evidence="1" key="1">
    <citation type="submission" date="2018-06" db="EMBL/GenBank/DDBJ databases">
        <authorList>
            <person name="Zhirakovskaya E."/>
        </authorList>
    </citation>
    <scope>NUCLEOTIDE SEQUENCE</scope>
</reference>
<dbReference type="EMBL" id="UOEO01000245">
    <property type="protein sequence ID" value="VAW23749.1"/>
    <property type="molecule type" value="Genomic_DNA"/>
</dbReference>
<evidence type="ECO:0000313" key="1">
    <source>
        <dbReference type="EMBL" id="VAW23749.1"/>
    </source>
</evidence>